<keyword evidence="2" id="KW-0808">Transferase</keyword>
<name>A0ABY9QNA1_9PSED</name>
<organism evidence="2 3">
    <name type="scientific">Pseudomonas entomophila</name>
    <dbReference type="NCBI Taxonomy" id="312306"/>
    <lineage>
        <taxon>Bacteria</taxon>
        <taxon>Pseudomonadati</taxon>
        <taxon>Pseudomonadota</taxon>
        <taxon>Gammaproteobacteria</taxon>
        <taxon>Pseudomonadales</taxon>
        <taxon>Pseudomonadaceae</taxon>
        <taxon>Pseudomonas</taxon>
    </lineage>
</organism>
<reference evidence="2 3" key="1">
    <citation type="submission" date="2023-08" db="EMBL/GenBank/DDBJ databases">
        <title>Complete Genome Sequence of Pseudomonas entomophila TVIN A01.</title>
        <authorList>
            <person name="Shelke T."/>
            <person name="Mahar N.S."/>
            <person name="Gupta I."/>
            <person name="Gupta V."/>
        </authorList>
    </citation>
    <scope>NUCLEOTIDE SEQUENCE [LARGE SCALE GENOMIC DNA]</scope>
    <source>
        <strain evidence="2 3">TVIN-A01</strain>
    </source>
</reference>
<keyword evidence="2" id="KW-0012">Acyltransferase</keyword>
<sequence length="297" mass="34093">MAIILDDPDLEQVEHYRDDSHLRGELNALTEQTYGFDFEAWYVAGFWEDNYQPCSLVRHGRMLANVSVSPLAFIHEGQYLHCAQIGTAMTRPEARGRGYSRHLMECLVQRWASPCDLLFLFANSTVLDFYPKFGFRRVVEQEHYLKWFGQRCVSSFHPVDLDDGGQLQPFMAVVAGSCPQARLSLMPNVALMMFYCDGPYREALFYSPRHEAYVVVEHEGERMVLVDVFCARVVELHEVLPELVRPETREVVLGFTPLRDEGFATRVVDNDDALFVWGASETPLDQAPMRFPMLSHT</sequence>
<dbReference type="InterPro" id="IPR016181">
    <property type="entry name" value="Acyl_CoA_acyltransferase"/>
</dbReference>
<dbReference type="RefSeq" id="WP_011532085.1">
    <property type="nucleotide sequence ID" value="NZ_CP132921.1"/>
</dbReference>
<dbReference type="GO" id="GO:0016746">
    <property type="term" value="F:acyltransferase activity"/>
    <property type="evidence" value="ECO:0007669"/>
    <property type="project" value="UniProtKB-KW"/>
</dbReference>
<evidence type="ECO:0000259" key="1">
    <source>
        <dbReference type="PROSITE" id="PS51186"/>
    </source>
</evidence>
<proteinExistence type="predicted"/>
<dbReference type="Pfam" id="PF13527">
    <property type="entry name" value="Acetyltransf_9"/>
    <property type="match status" value="1"/>
</dbReference>
<dbReference type="Gene3D" id="3.40.630.30">
    <property type="match status" value="1"/>
</dbReference>
<dbReference type="InterPro" id="IPR000182">
    <property type="entry name" value="GNAT_dom"/>
</dbReference>
<dbReference type="Proteomes" id="UP001183127">
    <property type="component" value="Chromosome"/>
</dbReference>
<evidence type="ECO:0000313" key="3">
    <source>
        <dbReference type="Proteomes" id="UP001183127"/>
    </source>
</evidence>
<dbReference type="GeneID" id="32804044"/>
<dbReference type="EMBL" id="CP132921">
    <property type="protein sequence ID" value="WMW05512.1"/>
    <property type="molecule type" value="Genomic_DNA"/>
</dbReference>
<evidence type="ECO:0000313" key="2">
    <source>
        <dbReference type="EMBL" id="WMW05512.1"/>
    </source>
</evidence>
<dbReference type="SUPFAM" id="SSF55729">
    <property type="entry name" value="Acyl-CoA N-acyltransferases (Nat)"/>
    <property type="match status" value="1"/>
</dbReference>
<accession>A0ABY9QNA1</accession>
<gene>
    <name evidence="2" type="ORF">RAH46_24835</name>
</gene>
<dbReference type="PROSITE" id="PS51186">
    <property type="entry name" value="GNAT"/>
    <property type="match status" value="1"/>
</dbReference>
<protein>
    <submittedName>
        <fullName evidence="2">GNAT family N-acetyltransferase</fullName>
        <ecNumber evidence="2">2.3.1.-</ecNumber>
    </submittedName>
</protein>
<feature type="domain" description="N-acetyltransferase" evidence="1">
    <location>
        <begin position="14"/>
        <end position="153"/>
    </location>
</feature>
<dbReference type="EC" id="2.3.1.-" evidence="2"/>
<keyword evidence="3" id="KW-1185">Reference proteome</keyword>